<evidence type="ECO:0000256" key="5">
    <source>
        <dbReference type="ARBA" id="ARBA00023242"/>
    </source>
</evidence>
<dbReference type="Gene3D" id="2.40.330.10">
    <property type="entry name" value="DNA-binding pseudobarrel domain"/>
    <property type="match status" value="1"/>
</dbReference>
<sequence>MRKTFFFNIIPSKAEEDAAKATNTQFQATRVLVEIRDLYPPPPPDPANPWVIRKRPTASDVVTGRLMLSYIETFEHIFRHWTLDMANYVLFGNKAPVFVWDLTEENNPLSYRNESVFFERGASEEFYVLGWMDLVRNRAVNGGDEIGLYWDRGSASFHFKLFHRQVPNRSSLGMVANTISDEMRFLEECTAALRTV</sequence>
<evidence type="ECO:0000256" key="4">
    <source>
        <dbReference type="ARBA" id="ARBA00023163"/>
    </source>
</evidence>
<protein>
    <submittedName>
        <fullName evidence="6">Uncharacterized protein</fullName>
    </submittedName>
</protein>
<name>A0AAV6JZG6_9ERIC</name>
<comment type="caution">
    <text evidence="6">The sequence shown here is derived from an EMBL/GenBank/DDBJ whole genome shotgun (WGS) entry which is preliminary data.</text>
</comment>
<keyword evidence="3" id="KW-0238">DNA-binding</keyword>
<evidence type="ECO:0000256" key="2">
    <source>
        <dbReference type="ARBA" id="ARBA00023015"/>
    </source>
</evidence>
<evidence type="ECO:0000313" key="6">
    <source>
        <dbReference type="EMBL" id="KAG5545574.1"/>
    </source>
</evidence>
<dbReference type="AlphaFoldDB" id="A0AAV6JZG6"/>
<keyword evidence="5" id="KW-0539">Nucleus</keyword>
<comment type="subcellular location">
    <subcellularLocation>
        <location evidence="1">Nucleus</location>
    </subcellularLocation>
</comment>
<evidence type="ECO:0000256" key="3">
    <source>
        <dbReference type="ARBA" id="ARBA00023125"/>
    </source>
</evidence>
<keyword evidence="7" id="KW-1185">Reference proteome</keyword>
<gene>
    <name evidence="6" type="ORF">RHGRI_017914</name>
</gene>
<keyword evidence="4" id="KW-0804">Transcription</keyword>
<accession>A0AAV6JZG6</accession>
<proteinExistence type="predicted"/>
<dbReference type="EMBL" id="JACTNZ010000006">
    <property type="protein sequence ID" value="KAG5545574.1"/>
    <property type="molecule type" value="Genomic_DNA"/>
</dbReference>
<dbReference type="Proteomes" id="UP000823749">
    <property type="component" value="Chromosome 6"/>
</dbReference>
<keyword evidence="2" id="KW-0805">Transcription regulation</keyword>
<dbReference type="PANTHER" id="PTHR36264:SF5">
    <property type="entry name" value="SET DOMAIN-CONTAINING PROTEIN"/>
    <property type="match status" value="1"/>
</dbReference>
<dbReference type="InterPro" id="IPR015300">
    <property type="entry name" value="DNA-bd_pseudobarrel_sf"/>
</dbReference>
<reference evidence="6 7" key="1">
    <citation type="submission" date="2020-08" db="EMBL/GenBank/DDBJ databases">
        <title>Plant Genome Project.</title>
        <authorList>
            <person name="Zhang R.-G."/>
        </authorList>
    </citation>
    <scope>NUCLEOTIDE SEQUENCE [LARGE SCALE GENOMIC DNA]</scope>
    <source>
        <strain evidence="6">WSP0</strain>
        <tissue evidence="6">Leaf</tissue>
    </source>
</reference>
<dbReference type="GO" id="GO:0005634">
    <property type="term" value="C:nucleus"/>
    <property type="evidence" value="ECO:0007669"/>
    <property type="project" value="UniProtKB-SubCell"/>
</dbReference>
<evidence type="ECO:0000313" key="7">
    <source>
        <dbReference type="Proteomes" id="UP000823749"/>
    </source>
</evidence>
<dbReference type="GO" id="GO:0003677">
    <property type="term" value="F:DNA binding"/>
    <property type="evidence" value="ECO:0007669"/>
    <property type="project" value="UniProtKB-KW"/>
</dbReference>
<evidence type="ECO:0000256" key="1">
    <source>
        <dbReference type="ARBA" id="ARBA00004123"/>
    </source>
</evidence>
<organism evidence="6 7">
    <name type="scientific">Rhododendron griersonianum</name>
    <dbReference type="NCBI Taxonomy" id="479676"/>
    <lineage>
        <taxon>Eukaryota</taxon>
        <taxon>Viridiplantae</taxon>
        <taxon>Streptophyta</taxon>
        <taxon>Embryophyta</taxon>
        <taxon>Tracheophyta</taxon>
        <taxon>Spermatophyta</taxon>
        <taxon>Magnoliopsida</taxon>
        <taxon>eudicotyledons</taxon>
        <taxon>Gunneridae</taxon>
        <taxon>Pentapetalae</taxon>
        <taxon>asterids</taxon>
        <taxon>Ericales</taxon>
        <taxon>Ericaceae</taxon>
        <taxon>Ericoideae</taxon>
        <taxon>Rhodoreae</taxon>
        <taxon>Rhododendron</taxon>
    </lineage>
</organism>
<dbReference type="PANTHER" id="PTHR36264">
    <property type="entry name" value="SET DOMAIN-CONTAINING PROTEIN"/>
    <property type="match status" value="1"/>
</dbReference>